<name>A0A2D2D513_METT3</name>
<dbReference type="Proteomes" id="UP000230709">
    <property type="component" value="Chromosome"/>
</dbReference>
<feature type="transmembrane region" description="Helical" evidence="1">
    <location>
        <begin position="163"/>
        <end position="185"/>
    </location>
</feature>
<feature type="transmembrane region" description="Helical" evidence="1">
    <location>
        <begin position="12"/>
        <end position="31"/>
    </location>
</feature>
<accession>A0A2D2D513</accession>
<evidence type="ECO:0008006" key="4">
    <source>
        <dbReference type="Google" id="ProtNLM"/>
    </source>
</evidence>
<keyword evidence="1" id="KW-1133">Transmembrane helix</keyword>
<evidence type="ECO:0000313" key="2">
    <source>
        <dbReference type="EMBL" id="ATQ69909.1"/>
    </source>
</evidence>
<proteinExistence type="predicted"/>
<keyword evidence="3" id="KW-1185">Reference proteome</keyword>
<feature type="transmembrane region" description="Helical" evidence="1">
    <location>
        <begin position="103"/>
        <end position="123"/>
    </location>
</feature>
<keyword evidence="1" id="KW-0472">Membrane</keyword>
<sequence>MALESENSSLDWLCLVLAPAVLASMELFHPAHFTHAPGMYAYLSAARPYAPAFEALGYSGPHWWVALHLIQLPMLALVALGLWRLVDGVSEGVAGLAARLSRAGAFVFAILYTALDSIGGVGLGRSILDLEAMRAAGSLTPEEAAGAVKLLDAVWVDPVTGGVGSFVSLGGSWAAFVAAAAAAFALGASRRAPWPALALLLFFGWELQISHAAPHGPAAFASLMAAALWLRLEPRLRVFSARPGSAPSEAVGASFSVGERILVDRTIPLDRKTL</sequence>
<feature type="transmembrane region" description="Helical" evidence="1">
    <location>
        <begin position="63"/>
        <end position="83"/>
    </location>
</feature>
<evidence type="ECO:0000256" key="1">
    <source>
        <dbReference type="SAM" id="Phobius"/>
    </source>
</evidence>
<keyword evidence="1" id="KW-0812">Transmembrane</keyword>
<organism evidence="2 3">
    <name type="scientific">Methylosinus trichosporium (strain ATCC 35070 / NCIMB 11131 / UNIQEM 75 / OB3b)</name>
    <dbReference type="NCBI Taxonomy" id="595536"/>
    <lineage>
        <taxon>Bacteria</taxon>
        <taxon>Pseudomonadati</taxon>
        <taxon>Pseudomonadota</taxon>
        <taxon>Alphaproteobacteria</taxon>
        <taxon>Hyphomicrobiales</taxon>
        <taxon>Methylocystaceae</taxon>
        <taxon>Methylosinus</taxon>
    </lineage>
</organism>
<dbReference type="RefSeq" id="WP_003609499.1">
    <property type="nucleotide sequence ID" value="NZ_ADVE02000001.1"/>
</dbReference>
<evidence type="ECO:0000313" key="3">
    <source>
        <dbReference type="Proteomes" id="UP000230709"/>
    </source>
</evidence>
<dbReference type="EMBL" id="CP023737">
    <property type="protein sequence ID" value="ATQ69909.1"/>
    <property type="molecule type" value="Genomic_DNA"/>
</dbReference>
<reference evidence="3" key="1">
    <citation type="submission" date="2017-10" db="EMBL/GenBank/DDBJ databases">
        <title>Completed PacBio SMRT sequence of Methylosinus trichosporium OB3b reveals presence of a third large plasmid.</title>
        <authorList>
            <person name="Charles T.C."/>
            <person name="Lynch M.D.J."/>
            <person name="Heil J.R."/>
            <person name="Cheng J."/>
        </authorList>
    </citation>
    <scope>NUCLEOTIDE SEQUENCE [LARGE SCALE GENOMIC DNA]</scope>
    <source>
        <strain evidence="3">OB3b</strain>
    </source>
</reference>
<dbReference type="AlphaFoldDB" id="A0A2D2D513"/>
<gene>
    <name evidence="2" type="ORF">CQW49_19985</name>
</gene>
<dbReference type="KEGG" id="mtw:CQW49_19985"/>
<protein>
    <recommendedName>
        <fullName evidence="4">DUF4386 domain-containing protein</fullName>
    </recommendedName>
</protein>